<dbReference type="InterPro" id="IPR002591">
    <property type="entry name" value="Phosphodiest/P_Trfase"/>
</dbReference>
<dbReference type="SUPFAM" id="SSF53649">
    <property type="entry name" value="Alkaline phosphatase-like"/>
    <property type="match status" value="1"/>
</dbReference>
<dbReference type="PANTHER" id="PTHR10151">
    <property type="entry name" value="ECTONUCLEOTIDE PYROPHOSPHATASE/PHOSPHODIESTERASE"/>
    <property type="match status" value="1"/>
</dbReference>
<evidence type="ECO:0000313" key="1">
    <source>
        <dbReference type="EMBL" id="CAB4790243.1"/>
    </source>
</evidence>
<gene>
    <name evidence="1" type="ORF">UFOPK2982_00505</name>
</gene>
<dbReference type="GO" id="GO:0016787">
    <property type="term" value="F:hydrolase activity"/>
    <property type="evidence" value="ECO:0007669"/>
    <property type="project" value="UniProtKB-ARBA"/>
</dbReference>
<organism evidence="1">
    <name type="scientific">freshwater metagenome</name>
    <dbReference type="NCBI Taxonomy" id="449393"/>
    <lineage>
        <taxon>unclassified sequences</taxon>
        <taxon>metagenomes</taxon>
        <taxon>ecological metagenomes</taxon>
    </lineage>
</organism>
<dbReference type="InterPro" id="IPR017850">
    <property type="entry name" value="Alkaline_phosphatase_core_sf"/>
</dbReference>
<dbReference type="AlphaFoldDB" id="A0A6J6X3H5"/>
<sequence>MAHLLSDLSQSVFSSLGLADTNDALSIGESPAARECILLIDGMGTNAITEYGAQLPIKNQMKFVETLASNFPSTTVTNLTSLGTGVHPGEHGMLGYTMRVPRSGDPGRLINALRWDERVDPVTWQNVDTLFERGAASGISVSHVAAKRYQDSGFTEAALRGAQYRGANSIDELITGAAISLAKPNSFAYVYINDLDEAAHSDGMGSEKWLIALAKTDELVTGLLERLPTGTRLWLTADHGMINRKDFCVLGKDNSLLENVTLLGGEPRARHLYVKAGSENEVINQWREYFGETVELHLKQDAITAGLFGAVVTEDSFDRLGDVIAIPRAELVLIEPDKEKQQLAMVGHHGGLTAAELEIPLFCGTAN</sequence>
<dbReference type="PANTHER" id="PTHR10151:SF120">
    <property type="entry name" value="BIS(5'-ADENOSYL)-TRIPHOSPHATASE"/>
    <property type="match status" value="1"/>
</dbReference>
<accession>A0A6J6X3H5</accession>
<protein>
    <submittedName>
        <fullName evidence="1">Unannotated protein</fullName>
    </submittedName>
</protein>
<name>A0A6J6X3H5_9ZZZZ</name>
<dbReference type="Gene3D" id="3.40.720.10">
    <property type="entry name" value="Alkaline Phosphatase, subunit A"/>
    <property type="match status" value="1"/>
</dbReference>
<dbReference type="EMBL" id="CAFAAE010000055">
    <property type="protein sequence ID" value="CAB4790243.1"/>
    <property type="molecule type" value="Genomic_DNA"/>
</dbReference>
<dbReference type="Pfam" id="PF01663">
    <property type="entry name" value="Phosphodiest"/>
    <property type="match status" value="1"/>
</dbReference>
<reference evidence="1" key="1">
    <citation type="submission" date="2020-05" db="EMBL/GenBank/DDBJ databases">
        <authorList>
            <person name="Chiriac C."/>
            <person name="Salcher M."/>
            <person name="Ghai R."/>
            <person name="Kavagutti S V."/>
        </authorList>
    </citation>
    <scope>NUCLEOTIDE SEQUENCE</scope>
</reference>
<proteinExistence type="predicted"/>